<dbReference type="EMBL" id="JACHXO010000009">
    <property type="protein sequence ID" value="MBB3196973.1"/>
    <property type="molecule type" value="Genomic_DNA"/>
</dbReference>
<dbReference type="Pfam" id="PF24251">
    <property type="entry name" value="DUF7453"/>
    <property type="match status" value="1"/>
</dbReference>
<comment type="caution">
    <text evidence="1">The sequence shown here is derived from an EMBL/GenBank/DDBJ whole genome shotgun (WGS) entry which is preliminary data.</text>
</comment>
<reference evidence="1 2" key="1">
    <citation type="submission" date="2020-08" db="EMBL/GenBank/DDBJ databases">
        <title>Genomic Encyclopedia of Type Strains, Phase III (KMG-III): the genomes of soil and plant-associated and newly described type strains.</title>
        <authorList>
            <person name="Whitman W."/>
        </authorList>
    </citation>
    <scope>NUCLEOTIDE SEQUENCE [LARGE SCALE GENOMIC DNA]</scope>
    <source>
        <strain evidence="1 2">CECT 7247</strain>
    </source>
</reference>
<evidence type="ECO:0008006" key="3">
    <source>
        <dbReference type="Google" id="ProtNLM"/>
    </source>
</evidence>
<evidence type="ECO:0000313" key="1">
    <source>
        <dbReference type="EMBL" id="MBB3196973.1"/>
    </source>
</evidence>
<sequence>MATTADALPYALMPVARTDGRFSDFKPYVPSINDAGVVCFQAGLRNGGTGLFTAKAGGAEVAEIAVSGSASCPVAAFTSHPDINDHGDVTAYARLPSGDEVLALLRPGAAWQIVGSRQGLYGIGPLGPTMNESGRVALRATTARGTASIELWDGHQFTSVAEAGDTFSGFAGLPVVNAQGDVAFRASLRDSREGVFLRTCDGLCRPVAVTGGDFEDIAPFPTLNDLGAVAFVARPRSSADWGIYVATSDGLTCWRGPYPDFASYRGVLMNRQGPAVFYGTPTGGTLGIYSGSRPKAQRLLGLGDPLLGSTVTDFALNPVSVNERGQIAVRVALQNGRQYILRGDPR</sequence>
<proteinExistence type="predicted"/>
<keyword evidence="2" id="KW-1185">Reference proteome</keyword>
<organism evidence="1 2">
    <name type="scientific">Roseateles terrae</name>
    <dbReference type="NCBI Taxonomy" id="431060"/>
    <lineage>
        <taxon>Bacteria</taxon>
        <taxon>Pseudomonadati</taxon>
        <taxon>Pseudomonadota</taxon>
        <taxon>Betaproteobacteria</taxon>
        <taxon>Burkholderiales</taxon>
        <taxon>Sphaerotilaceae</taxon>
        <taxon>Roseateles</taxon>
    </lineage>
</organism>
<dbReference type="NCBIfam" id="TIGR05002">
    <property type="entry name" value="NxxGxxAF_repeat"/>
    <property type="match status" value="1"/>
</dbReference>
<evidence type="ECO:0000313" key="2">
    <source>
        <dbReference type="Proteomes" id="UP000574369"/>
    </source>
</evidence>
<dbReference type="Proteomes" id="UP000574369">
    <property type="component" value="Unassembled WGS sequence"/>
</dbReference>
<gene>
    <name evidence="1" type="ORF">FHS28_004398</name>
</gene>
<accession>A0ABR6GXY7</accession>
<dbReference type="InterPro" id="IPR055876">
    <property type="entry name" value="DUF7453"/>
</dbReference>
<dbReference type="RefSeq" id="WP_184295395.1">
    <property type="nucleotide sequence ID" value="NZ_JACHXO010000009.1"/>
</dbReference>
<protein>
    <recommendedName>
        <fullName evidence="3">Delta-60 repeat domain-containing protein</fullName>
    </recommendedName>
</protein>
<name>A0ABR6GXY7_9BURK</name>